<feature type="region of interest" description="Disordered" evidence="1">
    <location>
        <begin position="39"/>
        <end position="296"/>
    </location>
</feature>
<sequence length="1204" mass="119886">MMWRTWSALSTCLTSSRTELSSHNACTRKRMGVGGTALGEAVQSNDTPKEAELRLQPGASTSGRDGESPRAIVGASPFVGPASPNAGGSPSAKAAASYLSQPTAPASPCSYEQQPSQQSQQQQQQPQQPEQSQQPQQRPQLQTVGEQGAECGSSFAAAGSALKGGRASAAAVRFAPASPGGGSEGAPAAAPTGQSSRGDTFINTSGAGGGGSGGTRDGKAPAAAWRPSRVRLMLPTDTAPEGSSGPSGGAGSDDGDDGPAAAGADGSEGAAAESRRRVPSRGPSTASVSLGRADGGSRALSHLAGLLLSKRVDFRGELEALIATHGSVLPGALLEQWLRRSGVALSQRRLRAIVKLYRVTREQEEEQEGEEEGEEEGEGEQEGKGRDEEDGRASERGKRQHRGTSEAGDGEDDGDGGKLDGSALLRDLDRAAFRQLALEAISGGAPSRTSMAAAAAATAAAAAGDEDASSVSGQGGPPGPSTTAAASSRRSMAPTGQLGDKARILQLVATRLAEDETLRIHPGTGEGLTQEHLQEVVEHIDLTSVAVPVGTRVPYVPSTDEPDSFQVPVWSLRAMQRRKQKRDQLLIGSDPALRQLGQAGREALRQRITRRSLFQQEEIIANAVLAAARAAVAPAARRTETALTLTAPQLPQPSRTGSLQRTGSSNSSSNSRSPLRRSATSIAADSAAAAAAAAATAAATVTVTAAAAAATAGAADSMEWRGSSGSGRDGGGGGGGGGGGDSGQTQDEVTELGRQRSKSASLRLVDADVGGGADSTSTVTVRPGMTASVGTDDGGGAGAGAGGSDTTPAVGPPAASAGGDAGGGGAGGGSCAPLVVRPSPASTRSGAGDGGGGWVGGGTGTGDGGGGSPSLSTQPSSARPSASGRKALAGPDGGVILSVAVISTERTPSPSPLSSPPPPPQWSRMEQASEGQQQQQQQPQPGLIWARKGAPLPQQQQQQPASASVSAGLGASASLLETADDEMLLTLLSWDQPLDGAKQPRGDNGTGGGGGGGGEAGGDRGGGGGRSEHTRAATAAAGGLQSWGYTGAAASGGAVGAGAEGLGRASAVGDGAGPPVGQRHLLLLQDGVNSRAPPRPSEAGPPLSPQALKPAARNGPLPKAYSNSLYPASYTHPAPRAVPLGSHVSAPVFEDADSDVRPDYSNAAAELPGQCITSEWPQSTSCPHSPQSAASYRARAILGSLAGD</sequence>
<feature type="region of interest" description="Disordered" evidence="1">
    <location>
        <begin position="1088"/>
        <end position="1116"/>
    </location>
</feature>
<dbReference type="EMBL" id="BRXU01000010">
    <property type="protein sequence ID" value="GLC54409.1"/>
    <property type="molecule type" value="Genomic_DNA"/>
</dbReference>
<evidence type="ECO:0000313" key="2">
    <source>
        <dbReference type="EMBL" id="GLC54409.1"/>
    </source>
</evidence>
<feature type="compositionally biased region" description="Gly residues" evidence="1">
    <location>
        <begin position="847"/>
        <end position="868"/>
    </location>
</feature>
<feature type="compositionally biased region" description="Low complexity" evidence="1">
    <location>
        <begin position="113"/>
        <end position="142"/>
    </location>
</feature>
<name>A0A9W6BLQ3_9CHLO</name>
<feature type="compositionally biased region" description="Low complexity" evidence="1">
    <location>
        <begin position="950"/>
        <end position="968"/>
    </location>
</feature>
<feature type="compositionally biased region" description="Low complexity" evidence="1">
    <location>
        <begin position="80"/>
        <end position="97"/>
    </location>
</feature>
<feature type="compositionally biased region" description="Acidic residues" evidence="1">
    <location>
        <begin position="363"/>
        <end position="380"/>
    </location>
</feature>
<organism evidence="2 3">
    <name type="scientific">Pleodorina starrii</name>
    <dbReference type="NCBI Taxonomy" id="330485"/>
    <lineage>
        <taxon>Eukaryota</taxon>
        <taxon>Viridiplantae</taxon>
        <taxon>Chlorophyta</taxon>
        <taxon>core chlorophytes</taxon>
        <taxon>Chlorophyceae</taxon>
        <taxon>CS clade</taxon>
        <taxon>Chlamydomonadales</taxon>
        <taxon>Volvocaceae</taxon>
        <taxon>Pleodorina</taxon>
    </lineage>
</organism>
<accession>A0A9W6BLQ3</accession>
<keyword evidence="3" id="KW-1185">Reference proteome</keyword>
<evidence type="ECO:0000313" key="3">
    <source>
        <dbReference type="Proteomes" id="UP001165080"/>
    </source>
</evidence>
<dbReference type="AlphaFoldDB" id="A0A9W6BLQ3"/>
<feature type="region of interest" description="Disordered" evidence="1">
    <location>
        <begin position="994"/>
        <end position="1032"/>
    </location>
</feature>
<feature type="compositionally biased region" description="Low complexity" evidence="1">
    <location>
        <begin position="804"/>
        <end position="818"/>
    </location>
</feature>
<feature type="compositionally biased region" description="Gly residues" evidence="1">
    <location>
        <begin position="724"/>
        <end position="742"/>
    </location>
</feature>
<feature type="compositionally biased region" description="Gly residues" evidence="1">
    <location>
        <begin position="792"/>
        <end position="803"/>
    </location>
</feature>
<dbReference type="Proteomes" id="UP001165080">
    <property type="component" value="Unassembled WGS sequence"/>
</dbReference>
<feature type="compositionally biased region" description="Gly residues" evidence="1">
    <location>
        <begin position="206"/>
        <end position="215"/>
    </location>
</feature>
<feature type="region of interest" description="Disordered" evidence="1">
    <location>
        <begin position="712"/>
        <end position="968"/>
    </location>
</feature>
<feature type="compositionally biased region" description="Pro residues" evidence="1">
    <location>
        <begin position="909"/>
        <end position="921"/>
    </location>
</feature>
<feature type="compositionally biased region" description="Low complexity" evidence="1">
    <location>
        <begin position="166"/>
        <end position="178"/>
    </location>
</feature>
<feature type="compositionally biased region" description="Polar residues" evidence="1">
    <location>
        <begin position="869"/>
        <end position="880"/>
    </location>
</feature>
<feature type="compositionally biased region" description="Basic and acidic residues" evidence="1">
    <location>
        <begin position="381"/>
        <end position="397"/>
    </location>
</feature>
<feature type="compositionally biased region" description="Low complexity" evidence="1">
    <location>
        <begin position="932"/>
        <end position="941"/>
    </location>
</feature>
<feature type="compositionally biased region" description="Gly residues" evidence="1">
    <location>
        <begin position="1004"/>
        <end position="1025"/>
    </location>
</feature>
<comment type="caution">
    <text evidence="2">The sequence shown here is derived from an EMBL/GenBank/DDBJ whole genome shotgun (WGS) entry which is preliminary data.</text>
</comment>
<dbReference type="OrthoDB" id="544020at2759"/>
<gene>
    <name evidence="2" type="primary">PLEST005098</name>
    <name evidence="2" type="ORF">PLESTB_000860500</name>
</gene>
<feature type="compositionally biased region" description="Low complexity" evidence="1">
    <location>
        <begin position="712"/>
        <end position="723"/>
    </location>
</feature>
<feature type="compositionally biased region" description="Gly residues" evidence="1">
    <location>
        <begin position="819"/>
        <end position="830"/>
    </location>
</feature>
<evidence type="ECO:0000256" key="1">
    <source>
        <dbReference type="SAM" id="MobiDB-lite"/>
    </source>
</evidence>
<protein>
    <submittedName>
        <fullName evidence="2">Uncharacterized protein</fullName>
    </submittedName>
</protein>
<feature type="region of interest" description="Disordered" evidence="1">
    <location>
        <begin position="361"/>
        <end position="421"/>
    </location>
</feature>
<feature type="compositionally biased region" description="Low complexity" evidence="1">
    <location>
        <begin position="258"/>
        <end position="272"/>
    </location>
</feature>
<feature type="compositionally biased region" description="Low complexity" evidence="1">
    <location>
        <begin position="657"/>
        <end position="679"/>
    </location>
</feature>
<feature type="compositionally biased region" description="Low complexity" evidence="1">
    <location>
        <begin position="481"/>
        <end position="495"/>
    </location>
</feature>
<feature type="region of interest" description="Disordered" evidence="1">
    <location>
        <begin position="466"/>
        <end position="498"/>
    </location>
</feature>
<reference evidence="2 3" key="1">
    <citation type="journal article" date="2023" name="Commun. Biol.">
        <title>Reorganization of the ancestral sex-determining regions during the evolution of trioecy in Pleodorina starrii.</title>
        <authorList>
            <person name="Takahashi K."/>
            <person name="Suzuki S."/>
            <person name="Kawai-Toyooka H."/>
            <person name="Yamamoto K."/>
            <person name="Hamaji T."/>
            <person name="Ootsuki R."/>
            <person name="Yamaguchi H."/>
            <person name="Kawachi M."/>
            <person name="Higashiyama T."/>
            <person name="Nozaki H."/>
        </authorList>
    </citation>
    <scope>NUCLEOTIDE SEQUENCE [LARGE SCALE GENOMIC DNA]</scope>
    <source>
        <strain evidence="2 3">NIES-4479</strain>
    </source>
</reference>
<feature type="region of interest" description="Disordered" evidence="1">
    <location>
        <begin position="643"/>
        <end position="679"/>
    </location>
</feature>
<proteinExistence type="predicted"/>
<feature type="compositionally biased region" description="Polar residues" evidence="1">
    <location>
        <begin position="192"/>
        <end position="204"/>
    </location>
</feature>